<reference evidence="1 2" key="1">
    <citation type="submission" date="2019-03" db="EMBL/GenBank/DDBJ databases">
        <title>Genomic Encyclopedia of Type Strains, Phase IV (KMG-IV): sequencing the most valuable type-strain genomes for metagenomic binning, comparative biology and taxonomic classification.</title>
        <authorList>
            <person name="Goeker M."/>
        </authorList>
    </citation>
    <scope>NUCLEOTIDE SEQUENCE [LARGE SCALE GENOMIC DNA]</scope>
    <source>
        <strain evidence="1 2">DSM 100433</strain>
    </source>
</reference>
<proteinExistence type="predicted"/>
<gene>
    <name evidence="1" type="ORF">EDD78_1223</name>
</gene>
<dbReference type="Proteomes" id="UP000294682">
    <property type="component" value="Unassembled WGS sequence"/>
</dbReference>
<name>A0A9X8UGC7_9FIRM</name>
<comment type="caution">
    <text evidence="1">The sequence shown here is derived from an EMBL/GenBank/DDBJ whole genome shotgun (WGS) entry which is preliminary data.</text>
</comment>
<organism evidence="1 2">
    <name type="scientific">Harryflintia acetispora</name>
    <dbReference type="NCBI Taxonomy" id="1849041"/>
    <lineage>
        <taxon>Bacteria</taxon>
        <taxon>Bacillati</taxon>
        <taxon>Bacillota</taxon>
        <taxon>Clostridia</taxon>
        <taxon>Eubacteriales</taxon>
        <taxon>Oscillospiraceae</taxon>
        <taxon>Harryflintia</taxon>
    </lineage>
</organism>
<feature type="non-terminal residue" evidence="1">
    <location>
        <position position="1"/>
    </location>
</feature>
<protein>
    <submittedName>
        <fullName evidence="1">Uncharacterized protein</fullName>
    </submittedName>
</protein>
<dbReference type="AlphaFoldDB" id="A0A9X8UGC7"/>
<accession>A0A9X8UGC7</accession>
<evidence type="ECO:0000313" key="1">
    <source>
        <dbReference type="EMBL" id="TCL40547.1"/>
    </source>
</evidence>
<keyword evidence="2" id="KW-1185">Reference proteome</keyword>
<evidence type="ECO:0000313" key="2">
    <source>
        <dbReference type="Proteomes" id="UP000294682"/>
    </source>
</evidence>
<sequence>SVGGDEEFLVKQGTATLQGMKELFQKEVAR</sequence>
<dbReference type="EMBL" id="SLUK01000022">
    <property type="protein sequence ID" value="TCL40547.1"/>
    <property type="molecule type" value="Genomic_DNA"/>
</dbReference>